<dbReference type="HOGENOM" id="CLU_1531596_0_0_12"/>
<dbReference type="PANTHER" id="PTHR36456:SF1">
    <property type="entry name" value="UPF0232 PROTEIN SCO3875"/>
    <property type="match status" value="1"/>
</dbReference>
<dbReference type="AlphaFoldDB" id="H9UF21"/>
<evidence type="ECO:0000313" key="3">
    <source>
        <dbReference type="Proteomes" id="UP000007383"/>
    </source>
</evidence>
<sequence>MDNSSYSKAGDLLGGLMDLLGADGGSEIARLFQTWRSIVGDDIASHSAIEDIRNGTVIVVVDHPAWMQQIQFRQQHLLKRMQREFTQLEIKRILCKIGSPKIKPPVSPNQESPQNPAPQSPAVEPGDREEKAAPSGESTGQSENPREQHADKESFLASMQRLKSTLESQEPRDRS</sequence>
<name>H9UF21_SPIAZ</name>
<keyword evidence="3" id="KW-1185">Reference proteome</keyword>
<dbReference type="Pfam" id="PF05258">
    <property type="entry name" value="DciA"/>
    <property type="match status" value="1"/>
</dbReference>
<feature type="compositionally biased region" description="Basic and acidic residues" evidence="1">
    <location>
        <begin position="144"/>
        <end position="154"/>
    </location>
</feature>
<reference evidence="3" key="1">
    <citation type="journal article" date="2013" name="Stand. Genomic Sci.">
        <title>Complete genome sequence of the halophilic bacterium Spirochaeta africana type strain (Z-7692(T)) from the alkaline Lake Magadi in the East African Rift.</title>
        <authorList>
            <person name="Liolos K."/>
            <person name="Abt B."/>
            <person name="Scheuner C."/>
            <person name="Teshima H."/>
            <person name="Held B."/>
            <person name="Lapidus A."/>
            <person name="Nolan M."/>
            <person name="Lucas S."/>
            <person name="Deshpande S."/>
            <person name="Cheng J.F."/>
            <person name="Tapia R."/>
            <person name="Goodwin L.A."/>
            <person name="Pitluck S."/>
            <person name="Pagani I."/>
            <person name="Ivanova N."/>
            <person name="Mavromatis K."/>
            <person name="Mikhailova N."/>
            <person name="Huntemann M."/>
            <person name="Pati A."/>
            <person name="Chen A."/>
            <person name="Palaniappan K."/>
            <person name="Land M."/>
            <person name="Rohde M."/>
            <person name="Tindall B.J."/>
            <person name="Detter J.C."/>
            <person name="Goker M."/>
            <person name="Bristow J."/>
            <person name="Eisen J.A."/>
            <person name="Markowitz V."/>
            <person name="Hugenholtz P."/>
            <person name="Woyke T."/>
            <person name="Klenk H.P."/>
            <person name="Kyrpides N.C."/>
        </authorList>
    </citation>
    <scope>NUCLEOTIDE SEQUENCE</scope>
    <source>
        <strain evidence="3">ATCC 700263 / DSM 8902 / Z-7692</strain>
    </source>
</reference>
<dbReference type="Proteomes" id="UP000007383">
    <property type="component" value="Chromosome"/>
</dbReference>
<evidence type="ECO:0008006" key="4">
    <source>
        <dbReference type="Google" id="ProtNLM"/>
    </source>
</evidence>
<dbReference type="EMBL" id="CP003282">
    <property type="protein sequence ID" value="AFG36114.1"/>
    <property type="molecule type" value="Genomic_DNA"/>
</dbReference>
<dbReference type="RefSeq" id="WP_014454112.1">
    <property type="nucleotide sequence ID" value="NC_017098.1"/>
</dbReference>
<dbReference type="KEGG" id="sfc:Spiaf_0004"/>
<dbReference type="PANTHER" id="PTHR36456">
    <property type="entry name" value="UPF0232 PROTEIN SCO3875"/>
    <property type="match status" value="1"/>
</dbReference>
<protein>
    <recommendedName>
        <fullName evidence="4">DUF721 domain-containing protein</fullName>
    </recommendedName>
</protein>
<gene>
    <name evidence="2" type="ordered locus">Spiaf_0004</name>
</gene>
<accession>H9UF21</accession>
<organism evidence="2 3">
    <name type="scientific">Spirochaeta africana (strain ATCC 700263 / DSM 8902 / Z-7692)</name>
    <dbReference type="NCBI Taxonomy" id="889378"/>
    <lineage>
        <taxon>Bacteria</taxon>
        <taxon>Pseudomonadati</taxon>
        <taxon>Spirochaetota</taxon>
        <taxon>Spirochaetia</taxon>
        <taxon>Spirochaetales</taxon>
        <taxon>Spirochaetaceae</taxon>
        <taxon>Spirochaeta</taxon>
    </lineage>
</organism>
<proteinExistence type="predicted"/>
<feature type="region of interest" description="Disordered" evidence="1">
    <location>
        <begin position="99"/>
        <end position="175"/>
    </location>
</feature>
<dbReference type="eggNOG" id="COG5512">
    <property type="taxonomic scope" value="Bacteria"/>
</dbReference>
<evidence type="ECO:0000313" key="2">
    <source>
        <dbReference type="EMBL" id="AFG36114.1"/>
    </source>
</evidence>
<dbReference type="OrthoDB" id="370673at2"/>
<dbReference type="InterPro" id="IPR007922">
    <property type="entry name" value="DciA-like"/>
</dbReference>
<dbReference type="STRING" id="889378.Spiaf_0004"/>
<dbReference type="PATRIC" id="fig|889378.3.peg.4"/>
<evidence type="ECO:0000256" key="1">
    <source>
        <dbReference type="SAM" id="MobiDB-lite"/>
    </source>
</evidence>